<protein>
    <submittedName>
        <fullName evidence="2">Dual specificity protein phosphatase</fullName>
    </submittedName>
</protein>
<gene>
    <name evidence="2" type="ordered locus">Cfla_3291</name>
</gene>
<dbReference type="eggNOG" id="COG2453">
    <property type="taxonomic scope" value="Bacteria"/>
</dbReference>
<name>D5UC11_CELFN</name>
<organism evidence="2 3">
    <name type="scientific">Cellulomonas flavigena (strain ATCC 482 / DSM 20109 / BCRC 11376 / JCM 18109 / NBRC 3775 / NCIMB 8073 / NRS 134)</name>
    <dbReference type="NCBI Taxonomy" id="446466"/>
    <lineage>
        <taxon>Bacteria</taxon>
        <taxon>Bacillati</taxon>
        <taxon>Actinomycetota</taxon>
        <taxon>Actinomycetes</taxon>
        <taxon>Micrococcales</taxon>
        <taxon>Cellulomonadaceae</taxon>
        <taxon>Cellulomonas</taxon>
    </lineage>
</organism>
<dbReference type="EMBL" id="CP001964">
    <property type="protein sequence ID" value="ADG76170.1"/>
    <property type="molecule type" value="Genomic_DNA"/>
</dbReference>
<dbReference type="SUPFAM" id="SSF52799">
    <property type="entry name" value="(Phosphotyrosine protein) phosphatases II"/>
    <property type="match status" value="1"/>
</dbReference>
<dbReference type="Gene3D" id="3.90.190.10">
    <property type="entry name" value="Protein tyrosine phosphatase superfamily"/>
    <property type="match status" value="1"/>
</dbReference>
<dbReference type="OrthoDB" id="3356644at2"/>
<reference evidence="2 3" key="1">
    <citation type="journal article" date="2010" name="Stand. Genomic Sci.">
        <title>Complete genome sequence of Cellulomonas flavigena type strain (134).</title>
        <authorList>
            <person name="Abt B."/>
            <person name="Foster B."/>
            <person name="Lapidus A."/>
            <person name="Clum A."/>
            <person name="Sun H."/>
            <person name="Pukall R."/>
            <person name="Lucas S."/>
            <person name="Glavina Del Rio T."/>
            <person name="Nolan M."/>
            <person name="Tice H."/>
            <person name="Cheng J.F."/>
            <person name="Pitluck S."/>
            <person name="Liolios K."/>
            <person name="Ivanova N."/>
            <person name="Mavromatis K."/>
            <person name="Ovchinnikova G."/>
            <person name="Pati A."/>
            <person name="Goodwin L."/>
            <person name="Chen A."/>
            <person name="Palaniappan K."/>
            <person name="Land M."/>
            <person name="Hauser L."/>
            <person name="Chang Y.J."/>
            <person name="Jeffries C.D."/>
            <person name="Rohde M."/>
            <person name="Goker M."/>
            <person name="Woyke T."/>
            <person name="Bristow J."/>
            <person name="Eisen J.A."/>
            <person name="Markowitz V."/>
            <person name="Hugenholtz P."/>
            <person name="Kyrpides N.C."/>
            <person name="Klenk H.P."/>
        </authorList>
    </citation>
    <scope>NUCLEOTIDE SEQUENCE [LARGE SCALE GENOMIC DNA]</scope>
    <source>
        <strain evidence="3">ATCC 482 / DSM 20109 / BCRC 11376 / JCM 18109 / NBRC 3775 / NCIMB 8073 / NRS 134</strain>
    </source>
</reference>
<dbReference type="PROSITE" id="PS50056">
    <property type="entry name" value="TYR_PHOSPHATASE_2"/>
    <property type="match status" value="1"/>
</dbReference>
<keyword evidence="3" id="KW-1185">Reference proteome</keyword>
<dbReference type="STRING" id="446466.Cfla_3291"/>
<evidence type="ECO:0000259" key="1">
    <source>
        <dbReference type="PROSITE" id="PS50056"/>
    </source>
</evidence>
<evidence type="ECO:0000313" key="2">
    <source>
        <dbReference type="EMBL" id="ADG76170.1"/>
    </source>
</evidence>
<proteinExistence type="predicted"/>
<dbReference type="Proteomes" id="UP000000849">
    <property type="component" value="Chromosome"/>
</dbReference>
<dbReference type="KEGG" id="cfl:Cfla_3291"/>
<dbReference type="HOGENOM" id="CLU_1552528_0_0_11"/>
<dbReference type="InterPro" id="IPR029021">
    <property type="entry name" value="Prot-tyrosine_phosphatase-like"/>
</dbReference>
<dbReference type="InterPro" id="IPR000387">
    <property type="entry name" value="Tyr_Pase_dom"/>
</dbReference>
<feature type="domain" description="Tyrosine specific protein phosphatases" evidence="1">
    <location>
        <begin position="75"/>
        <end position="127"/>
    </location>
</feature>
<evidence type="ECO:0000313" key="3">
    <source>
        <dbReference type="Proteomes" id="UP000000849"/>
    </source>
</evidence>
<accession>D5UC11</accession>
<sequence length="172" mass="18611">MGTSAPTTRRWLAELVDVGVTHIVDARIEWDDDRFVAAHAPGVACLHHGMDDAGQEVPEEWFDVAVGWAVPAIADGGVVLTHCHMGINRGPSLGFAVLLALGWAPVEAMAAIRAARPIAYAAYAEDALRWHHWRSAVGPRRRAAEVAELDAWRRENPMDVRRAIRAAAGGVA</sequence>
<dbReference type="AlphaFoldDB" id="D5UC11"/>